<name>A0ABU2BTB8_9ACTN</name>
<reference evidence="2 3" key="1">
    <citation type="submission" date="2023-07" db="EMBL/GenBank/DDBJ databases">
        <title>Sequencing the genomes of 1000 actinobacteria strains.</title>
        <authorList>
            <person name="Klenk H.-P."/>
        </authorList>
    </citation>
    <scope>NUCLEOTIDE SEQUENCE [LARGE SCALE GENOMIC DNA]</scope>
    <source>
        <strain evidence="2 3">DSM 19426</strain>
    </source>
</reference>
<organism evidence="2 3">
    <name type="scientific">Nocardioides marmoribigeumensis</name>
    <dbReference type="NCBI Taxonomy" id="433649"/>
    <lineage>
        <taxon>Bacteria</taxon>
        <taxon>Bacillati</taxon>
        <taxon>Actinomycetota</taxon>
        <taxon>Actinomycetes</taxon>
        <taxon>Propionibacteriales</taxon>
        <taxon>Nocardioidaceae</taxon>
        <taxon>Nocardioides</taxon>
    </lineage>
</organism>
<evidence type="ECO:0000313" key="3">
    <source>
        <dbReference type="Proteomes" id="UP001183648"/>
    </source>
</evidence>
<dbReference type="Gene3D" id="3.40.50.12370">
    <property type="match status" value="1"/>
</dbReference>
<protein>
    <recommendedName>
        <fullName evidence="1">UspA domain-containing protein</fullName>
    </recommendedName>
</protein>
<evidence type="ECO:0000259" key="1">
    <source>
        <dbReference type="Pfam" id="PF00582"/>
    </source>
</evidence>
<dbReference type="Pfam" id="PF00582">
    <property type="entry name" value="Usp"/>
    <property type="match status" value="1"/>
</dbReference>
<dbReference type="InterPro" id="IPR006016">
    <property type="entry name" value="UspA"/>
</dbReference>
<gene>
    <name evidence="2" type="ORF">J2S63_001436</name>
</gene>
<feature type="domain" description="UspA" evidence="1">
    <location>
        <begin position="6"/>
        <end position="49"/>
    </location>
</feature>
<dbReference type="Proteomes" id="UP001183648">
    <property type="component" value="Unassembled WGS sequence"/>
</dbReference>
<dbReference type="CDD" id="cd00293">
    <property type="entry name" value="USP-like"/>
    <property type="match status" value="1"/>
</dbReference>
<dbReference type="RefSeq" id="WP_310300532.1">
    <property type="nucleotide sequence ID" value="NZ_BAAAPS010000008.1"/>
</dbReference>
<proteinExistence type="predicted"/>
<dbReference type="SUPFAM" id="SSF52402">
    <property type="entry name" value="Adenine nucleotide alpha hydrolases-like"/>
    <property type="match status" value="1"/>
</dbReference>
<evidence type="ECO:0000313" key="2">
    <source>
        <dbReference type="EMBL" id="MDR7361883.1"/>
    </source>
</evidence>
<dbReference type="EMBL" id="JAVDYG010000001">
    <property type="protein sequence ID" value="MDR7361883.1"/>
    <property type="molecule type" value="Genomic_DNA"/>
</dbReference>
<keyword evidence="3" id="KW-1185">Reference proteome</keyword>
<sequence>MSTDPRTIVVGYDGSQLAEKALEWAAETAALGHDPVQVLVVAPVPPASEGWGADGTRSWKAMQDVVPCSPGQARTPPSWWWVPWGTGPSAAPWSAP</sequence>
<accession>A0ABU2BTB8</accession>
<comment type="caution">
    <text evidence="2">The sequence shown here is derived from an EMBL/GenBank/DDBJ whole genome shotgun (WGS) entry which is preliminary data.</text>
</comment>